<evidence type="ECO:0000313" key="2">
    <source>
        <dbReference type="EMBL" id="KAF3604689.1"/>
    </source>
</evidence>
<protein>
    <submittedName>
        <fullName evidence="2">Uncharacterized protein</fullName>
    </submittedName>
</protein>
<organism evidence="2 3">
    <name type="scientific">Brassica cretica</name>
    <name type="common">Mustard</name>
    <dbReference type="NCBI Taxonomy" id="69181"/>
    <lineage>
        <taxon>Eukaryota</taxon>
        <taxon>Viridiplantae</taxon>
        <taxon>Streptophyta</taxon>
        <taxon>Embryophyta</taxon>
        <taxon>Tracheophyta</taxon>
        <taxon>Spermatophyta</taxon>
        <taxon>Magnoliopsida</taxon>
        <taxon>eudicotyledons</taxon>
        <taxon>Gunneridae</taxon>
        <taxon>Pentapetalae</taxon>
        <taxon>rosids</taxon>
        <taxon>malvids</taxon>
        <taxon>Brassicales</taxon>
        <taxon>Brassicaceae</taxon>
        <taxon>Brassiceae</taxon>
        <taxon>Brassica</taxon>
    </lineage>
</organism>
<proteinExistence type="predicted"/>
<feature type="compositionally biased region" description="Basic residues" evidence="1">
    <location>
        <begin position="1"/>
        <end position="12"/>
    </location>
</feature>
<dbReference type="AlphaFoldDB" id="A0A8S9SU91"/>
<accession>A0A8S9SU91</accession>
<dbReference type="Proteomes" id="UP000712600">
    <property type="component" value="Unassembled WGS sequence"/>
</dbReference>
<feature type="compositionally biased region" description="Basic and acidic residues" evidence="1">
    <location>
        <begin position="36"/>
        <end position="47"/>
    </location>
</feature>
<sequence length="153" mass="17891">MRLLRRWNRTRQRASGGSASLTQSDLANTKTGLQAKKNEEEKSKNENNHPISSVDQGTSRNRRFWGFFERSMRKSAPNLLADECIERSRENIDSLDSKPNEIYQFELLRNEMIELEKRVQRSTDESVNEEGSFEDPSFTRTMTQTQFIPRFVP</sequence>
<reference evidence="2" key="1">
    <citation type="submission" date="2019-12" db="EMBL/GenBank/DDBJ databases">
        <title>Genome sequencing and annotation of Brassica cretica.</title>
        <authorList>
            <person name="Studholme D.J."/>
            <person name="Sarris P."/>
        </authorList>
    </citation>
    <scope>NUCLEOTIDE SEQUENCE</scope>
    <source>
        <strain evidence="2">PFS-109/04</strain>
        <tissue evidence="2">Leaf</tissue>
    </source>
</reference>
<feature type="region of interest" description="Disordered" evidence="1">
    <location>
        <begin position="1"/>
        <end position="57"/>
    </location>
</feature>
<dbReference type="EMBL" id="QGKX02000004">
    <property type="protein sequence ID" value="KAF3604689.1"/>
    <property type="molecule type" value="Genomic_DNA"/>
</dbReference>
<gene>
    <name evidence="2" type="ORF">F2Q69_00035163</name>
</gene>
<name>A0A8S9SU91_BRACR</name>
<evidence type="ECO:0000256" key="1">
    <source>
        <dbReference type="SAM" id="MobiDB-lite"/>
    </source>
</evidence>
<feature type="compositionally biased region" description="Polar residues" evidence="1">
    <location>
        <begin position="15"/>
        <end position="32"/>
    </location>
</feature>
<comment type="caution">
    <text evidence="2">The sequence shown here is derived from an EMBL/GenBank/DDBJ whole genome shotgun (WGS) entry which is preliminary data.</text>
</comment>
<evidence type="ECO:0000313" key="3">
    <source>
        <dbReference type="Proteomes" id="UP000712600"/>
    </source>
</evidence>